<dbReference type="InterPro" id="IPR033947">
    <property type="entry name" value="ETF_alpha_N"/>
</dbReference>
<comment type="similarity">
    <text evidence="1">Belongs to the ETF alpha-subunit/FixB family.</text>
</comment>
<evidence type="ECO:0000256" key="7">
    <source>
        <dbReference type="ARBA" id="ARBA00068674"/>
    </source>
</evidence>
<dbReference type="FunFam" id="3.40.50.1220:FF:000001">
    <property type="entry name" value="Electron transfer flavoprotein, alpha subunit"/>
    <property type="match status" value="1"/>
</dbReference>
<reference evidence="11" key="1">
    <citation type="journal article" date="2023" name="Int. J. Syst. Evol. Microbiol.">
        <title>Mesoterricola silvestris gen. nov., sp. nov., Mesoterricola sediminis sp. nov., Geothrix oryzae sp. nov., Geothrix edaphica sp. nov., Geothrix rubra sp. nov., and Geothrix limicola sp. nov., six novel members of Acidobacteriota isolated from soils.</title>
        <authorList>
            <person name="Itoh H."/>
            <person name="Sugisawa Y."/>
            <person name="Mise K."/>
            <person name="Xu Z."/>
            <person name="Kuniyasu M."/>
            <person name="Ushijima N."/>
            <person name="Kawano K."/>
            <person name="Kobayashi E."/>
            <person name="Shiratori Y."/>
            <person name="Masuda Y."/>
            <person name="Senoo K."/>
        </authorList>
    </citation>
    <scope>NUCLEOTIDE SEQUENCE</scope>
    <source>
        <strain evidence="11">W786</strain>
    </source>
</reference>
<evidence type="ECO:0000256" key="3">
    <source>
        <dbReference type="ARBA" id="ARBA00022630"/>
    </source>
</evidence>
<keyword evidence="4 9" id="KW-0274">FAD</keyword>
<evidence type="ECO:0000259" key="10">
    <source>
        <dbReference type="SMART" id="SM00893"/>
    </source>
</evidence>
<dbReference type="CDD" id="cd01715">
    <property type="entry name" value="ETF_alpha"/>
    <property type="match status" value="1"/>
</dbReference>
<evidence type="ECO:0000313" key="11">
    <source>
        <dbReference type="EMBL" id="BDU76512.1"/>
    </source>
</evidence>
<dbReference type="InterPro" id="IPR029035">
    <property type="entry name" value="DHS-like_NAD/FAD-binding_dom"/>
</dbReference>
<dbReference type="EMBL" id="AP027081">
    <property type="protein sequence ID" value="BDU76512.1"/>
    <property type="molecule type" value="Genomic_DNA"/>
</dbReference>
<dbReference type="Pfam" id="PF00766">
    <property type="entry name" value="ETF_alpha"/>
    <property type="match status" value="1"/>
</dbReference>
<proteinExistence type="inferred from homology"/>
<dbReference type="GO" id="GO:0050660">
    <property type="term" value="F:flavin adenine dinucleotide binding"/>
    <property type="evidence" value="ECO:0007669"/>
    <property type="project" value="InterPro"/>
</dbReference>
<evidence type="ECO:0000313" key="12">
    <source>
        <dbReference type="Proteomes" id="UP001228113"/>
    </source>
</evidence>
<dbReference type="KEGG" id="msea:METESE_14700"/>
<keyword evidence="3" id="KW-0285">Flavoprotein</keyword>
<dbReference type="PIRSF" id="PIRSF000089">
    <property type="entry name" value="Electra_flavoP_a"/>
    <property type="match status" value="1"/>
</dbReference>
<sequence>MLVFCETKDGKIRKPSLEALSEGRRLADAAGKSLGALFVGADLAGAEEAAQYGADAIIKVEAPSLAAYSSDGYAQAIADAVQAKGATVLLAAATSAGRDVAPRAAARLGAGYAADVTGLAMVDGRLEATRPVYAGKAVSVNRFESAVQVATTRPNVFVAAPCPKAGAVESLPAPAGGFLAVVKEILAKGGGAVDISEADVIVAGGRGLKDGANFAILQELADALGGVVGASRAAVDAGWGLPHSIQVGQTGKVVSPTLYIACGISGAIQHVAGMSGSKVIVAINKDPEAPIFKLATYGIVGDLFEVVPELTKAAKALKQ</sequence>
<dbReference type="SUPFAM" id="SSF52402">
    <property type="entry name" value="Adenine nucleotide alpha hydrolases-like"/>
    <property type="match status" value="1"/>
</dbReference>
<dbReference type="InterPro" id="IPR018206">
    <property type="entry name" value="ETF_asu_C_CS"/>
</dbReference>
<comment type="function">
    <text evidence="6">The electron transfer flavoprotein serves as a specific electron acceptor for other dehydrogenases. It transfers the electrons to the main respiratory chain via ETF-ubiquinone oxidoreductase (ETF dehydrogenase).</text>
</comment>
<organism evidence="11 12">
    <name type="scientific">Mesoterricola sediminis</name>
    <dbReference type="NCBI Taxonomy" id="2927980"/>
    <lineage>
        <taxon>Bacteria</taxon>
        <taxon>Pseudomonadati</taxon>
        <taxon>Acidobacteriota</taxon>
        <taxon>Holophagae</taxon>
        <taxon>Holophagales</taxon>
        <taxon>Holophagaceae</taxon>
        <taxon>Mesoterricola</taxon>
    </lineage>
</organism>
<dbReference type="InterPro" id="IPR014730">
    <property type="entry name" value="ETF_a/b_N"/>
</dbReference>
<evidence type="ECO:0000256" key="6">
    <source>
        <dbReference type="ARBA" id="ARBA00025649"/>
    </source>
</evidence>
<comment type="cofactor">
    <cofactor evidence="9">
        <name>FAD</name>
        <dbReference type="ChEBI" id="CHEBI:57692"/>
    </cofactor>
    <text evidence="9">Binds 1 FAD per dimer.</text>
</comment>
<evidence type="ECO:0000256" key="9">
    <source>
        <dbReference type="PIRSR" id="PIRSR000089-1"/>
    </source>
</evidence>
<evidence type="ECO:0000256" key="4">
    <source>
        <dbReference type="ARBA" id="ARBA00022827"/>
    </source>
</evidence>
<keyword evidence="12" id="KW-1185">Reference proteome</keyword>
<evidence type="ECO:0000256" key="1">
    <source>
        <dbReference type="ARBA" id="ARBA00005817"/>
    </source>
</evidence>
<dbReference type="SMART" id="SM00893">
    <property type="entry name" value="ETF"/>
    <property type="match status" value="1"/>
</dbReference>
<name>A0AA48GS04_9BACT</name>
<dbReference type="PROSITE" id="PS00696">
    <property type="entry name" value="ETF_ALPHA"/>
    <property type="match status" value="1"/>
</dbReference>
<dbReference type="GO" id="GO:0033539">
    <property type="term" value="P:fatty acid beta-oxidation using acyl-CoA dehydrogenase"/>
    <property type="evidence" value="ECO:0007669"/>
    <property type="project" value="TreeGrafter"/>
</dbReference>
<gene>
    <name evidence="11" type="ORF">METESE_14700</name>
</gene>
<dbReference type="PANTHER" id="PTHR43153">
    <property type="entry name" value="ELECTRON TRANSFER FLAVOPROTEIN ALPHA"/>
    <property type="match status" value="1"/>
</dbReference>
<dbReference type="InterPro" id="IPR014731">
    <property type="entry name" value="ETF_asu_C"/>
</dbReference>
<dbReference type="InterPro" id="IPR001308">
    <property type="entry name" value="ETF_a/FixB"/>
</dbReference>
<feature type="binding site" evidence="9">
    <location>
        <begin position="246"/>
        <end position="250"/>
    </location>
    <ligand>
        <name>FAD</name>
        <dbReference type="ChEBI" id="CHEBI:57692"/>
    </ligand>
</feature>
<feature type="binding site" evidence="9">
    <location>
        <position position="284"/>
    </location>
    <ligand>
        <name>FAD</name>
        <dbReference type="ChEBI" id="CHEBI:57692"/>
    </ligand>
</feature>
<feature type="binding site" evidence="9">
    <location>
        <position position="206"/>
    </location>
    <ligand>
        <name>FAD</name>
        <dbReference type="ChEBI" id="CHEBI:57692"/>
    </ligand>
</feature>
<dbReference type="Gene3D" id="3.40.50.1220">
    <property type="entry name" value="TPP-binding domain"/>
    <property type="match status" value="1"/>
</dbReference>
<dbReference type="GO" id="GO:0009055">
    <property type="term" value="F:electron transfer activity"/>
    <property type="evidence" value="ECO:0007669"/>
    <property type="project" value="InterPro"/>
</dbReference>
<dbReference type="Proteomes" id="UP001228113">
    <property type="component" value="Chromosome"/>
</dbReference>
<dbReference type="Pfam" id="PF01012">
    <property type="entry name" value="ETF"/>
    <property type="match status" value="1"/>
</dbReference>
<evidence type="ECO:0000256" key="8">
    <source>
        <dbReference type="ARBA" id="ARBA00079299"/>
    </source>
</evidence>
<dbReference type="Gene3D" id="3.40.50.620">
    <property type="entry name" value="HUPs"/>
    <property type="match status" value="1"/>
</dbReference>
<feature type="binding site" evidence="9">
    <location>
        <begin position="263"/>
        <end position="270"/>
    </location>
    <ligand>
        <name>FAD</name>
        <dbReference type="ChEBI" id="CHEBI:57692"/>
    </ligand>
</feature>
<keyword evidence="2" id="KW-0813">Transport</keyword>
<accession>A0AA48GS04</accession>
<dbReference type="SUPFAM" id="SSF52467">
    <property type="entry name" value="DHS-like NAD/FAD-binding domain"/>
    <property type="match status" value="1"/>
</dbReference>
<evidence type="ECO:0000256" key="2">
    <source>
        <dbReference type="ARBA" id="ARBA00022448"/>
    </source>
</evidence>
<evidence type="ECO:0000256" key="5">
    <source>
        <dbReference type="ARBA" id="ARBA00022982"/>
    </source>
</evidence>
<dbReference type="InterPro" id="IPR014729">
    <property type="entry name" value="Rossmann-like_a/b/a_fold"/>
</dbReference>
<keyword evidence="5" id="KW-0249">Electron transport</keyword>
<feature type="domain" description="Electron transfer flavoprotein alpha/beta-subunit N-terminal" evidence="10">
    <location>
        <begin position="1"/>
        <end position="184"/>
    </location>
</feature>
<dbReference type="PANTHER" id="PTHR43153:SF1">
    <property type="entry name" value="ELECTRON TRANSFER FLAVOPROTEIN SUBUNIT ALPHA, MITOCHONDRIAL"/>
    <property type="match status" value="1"/>
</dbReference>
<dbReference type="AlphaFoldDB" id="A0AA48GS04"/>
<protein>
    <recommendedName>
        <fullName evidence="7">Electron transfer flavoprotein subunit alpha</fullName>
    </recommendedName>
    <alternativeName>
        <fullName evidence="8">Electron transfer flavoprotein large subunit</fullName>
    </alternativeName>
</protein>
<feature type="binding site" evidence="9">
    <location>
        <begin position="231"/>
        <end position="232"/>
    </location>
    <ligand>
        <name>FAD</name>
        <dbReference type="ChEBI" id="CHEBI:57692"/>
    </ligand>
</feature>